<accession>A0A0E3K1P9</accession>
<gene>
    <name evidence="1" type="ORF">CSCA_3052</name>
</gene>
<name>A0A0E3K1P9_CLOSL</name>
<dbReference type="HOGENOM" id="CLU_538301_0_0_9"/>
<evidence type="ECO:0000313" key="1">
    <source>
        <dbReference type="EMBL" id="AKA70177.1"/>
    </source>
</evidence>
<proteinExistence type="predicted"/>
<dbReference type="RefSeq" id="WP_029160967.1">
    <property type="nucleotide sequence ID" value="NZ_CP009933.1"/>
</dbReference>
<dbReference type="KEGG" id="csq:CSCA_3052"/>
<keyword evidence="2" id="KW-1185">Reference proteome</keyword>
<dbReference type="EMBL" id="CP009933">
    <property type="protein sequence ID" value="AKA70177.1"/>
    <property type="molecule type" value="Genomic_DNA"/>
</dbReference>
<organism evidence="1 2">
    <name type="scientific">Clostridium scatologenes</name>
    <dbReference type="NCBI Taxonomy" id="1548"/>
    <lineage>
        <taxon>Bacteria</taxon>
        <taxon>Bacillati</taxon>
        <taxon>Bacillota</taxon>
        <taxon>Clostridia</taxon>
        <taxon>Eubacteriales</taxon>
        <taxon>Clostridiaceae</taxon>
        <taxon>Clostridium</taxon>
    </lineage>
</organism>
<dbReference type="AlphaFoldDB" id="A0A0E3K1P9"/>
<dbReference type="Proteomes" id="UP000033115">
    <property type="component" value="Chromosome"/>
</dbReference>
<protein>
    <submittedName>
        <fullName evidence="1">NUMOD1 domain protein</fullName>
    </submittedName>
</protein>
<reference evidence="1 2" key="1">
    <citation type="journal article" date="2015" name="J. Biotechnol.">
        <title>Complete genome sequence of a malodorant-producing acetogen, Clostridium scatologenes ATCC 25775(T).</title>
        <authorList>
            <person name="Zhu Z."/>
            <person name="Guo T."/>
            <person name="Zheng H."/>
            <person name="Song T."/>
            <person name="Ouyang P."/>
            <person name="Xie J."/>
        </authorList>
    </citation>
    <scope>NUCLEOTIDE SEQUENCE [LARGE SCALE GENOMIC DNA]</scope>
    <source>
        <strain evidence="1 2">ATCC 25775</strain>
    </source>
</reference>
<sequence>MKKVFLGGLPRWNKGGKGKEGSINWKGSIGSKVKGVYDDIKFDVKIVNYHKGYLKIKYLNNKPFRINAIHFKNCHLGKLLEKITDEFKIEIGKRFKDNYRDITIVNREHREYKREKSIENRKWYQYKCNNCGFCDNRSWIEENHLMNRNTRCLVCGDKAHIVIEDINSIVANKETHWMIPYFQGGYDEAKLYSKCTEKKIVPVCPECGRVSTKEVGICNIYLNHSIGCNCSDGKSFPEKFLFIMLEKLVDKNFETQKIFDWSKNIKHDNPKLKGNKLYDFYFELNSEGYILETHGLQHYEDCFSYYGKKSKTLEEEQENDKIKENLALKNGIKKENYIILDCRKSELEWIRNSIINSKLNELFDLSSIDWKQCCEFALKSLVKMVCEIKRDNPNLTSTEISNMFKLSKTTVKKYLSKGSKIWNWVHYDPKEEMKKSGVKCAKLKCKEVEIFKDEISLGKFESCTKLEEKSEKVFGIKLAQSRISDICNPKSKRYQTLYKGFTFKYH</sequence>
<evidence type="ECO:0000313" key="2">
    <source>
        <dbReference type="Proteomes" id="UP000033115"/>
    </source>
</evidence>